<sequence length="239" mass="26726">MDILKSLDKETIKSYRTNVANEKHFSSNESYIKVTIDENNEMHMEESSLSEYLMESQLMKSDTGVSINSSTNTNRGWINIFTSVFERTATTGRATASFTWLTPPSPRMRAVVGIGHRNGVVISNTTSGYYYHTSPDKTYKYTFNASDIGESGGGTTANYRLTTSNYLSEARDFTFIQVNFMKEGNSEGATANYAHQKIQISWTPTFAISRDGMFSLSGGISFLTYYKQTLGGYASISWE</sequence>
<dbReference type="EMBL" id="FNDZ01000006">
    <property type="protein sequence ID" value="SDI99299.1"/>
    <property type="molecule type" value="Genomic_DNA"/>
</dbReference>
<organism evidence="1 2">
    <name type="scientific">Proteiniclasticum ruminis</name>
    <dbReference type="NCBI Taxonomy" id="398199"/>
    <lineage>
        <taxon>Bacteria</taxon>
        <taxon>Bacillati</taxon>
        <taxon>Bacillota</taxon>
        <taxon>Clostridia</taxon>
        <taxon>Eubacteriales</taxon>
        <taxon>Clostridiaceae</taxon>
        <taxon>Proteiniclasticum</taxon>
    </lineage>
</organism>
<dbReference type="Proteomes" id="UP000183255">
    <property type="component" value="Unassembled WGS sequence"/>
</dbReference>
<evidence type="ECO:0000313" key="1">
    <source>
        <dbReference type="EMBL" id="SDI99299.1"/>
    </source>
</evidence>
<protein>
    <submittedName>
        <fullName evidence="1">Uncharacterized protein</fullName>
    </submittedName>
</protein>
<proteinExistence type="predicted"/>
<reference evidence="1 2" key="1">
    <citation type="submission" date="2016-10" db="EMBL/GenBank/DDBJ databases">
        <authorList>
            <person name="de Groot N.N."/>
        </authorList>
    </citation>
    <scope>NUCLEOTIDE SEQUENCE [LARGE SCALE GENOMIC DNA]</scope>
    <source>
        <strain evidence="1 2">CGMCC 1.5058</strain>
    </source>
</reference>
<dbReference type="AlphaFoldDB" id="A0A1G8Q3F9"/>
<gene>
    <name evidence="1" type="ORF">SAMN05421804_10624</name>
</gene>
<name>A0A1G8Q3F9_9CLOT</name>
<evidence type="ECO:0000313" key="2">
    <source>
        <dbReference type="Proteomes" id="UP000183255"/>
    </source>
</evidence>
<accession>A0A1G8Q3F9</accession>